<name>A0A501W435_9BACT</name>
<accession>A0A501W435</accession>
<keyword evidence="2" id="KW-1185">Reference proteome</keyword>
<dbReference type="RefSeq" id="WP_140621240.1">
    <property type="nucleotide sequence ID" value="NZ_VFRQ01000004.1"/>
</dbReference>
<evidence type="ECO:0000313" key="2">
    <source>
        <dbReference type="Proteomes" id="UP000316727"/>
    </source>
</evidence>
<dbReference type="Proteomes" id="UP000316727">
    <property type="component" value="Unassembled WGS sequence"/>
</dbReference>
<organism evidence="1 2">
    <name type="scientific">Pontibacter mangrovi</name>
    <dbReference type="NCBI Taxonomy" id="2589816"/>
    <lineage>
        <taxon>Bacteria</taxon>
        <taxon>Pseudomonadati</taxon>
        <taxon>Bacteroidota</taxon>
        <taxon>Cytophagia</taxon>
        <taxon>Cytophagales</taxon>
        <taxon>Hymenobacteraceae</taxon>
        <taxon>Pontibacter</taxon>
    </lineage>
</organism>
<sequence>MNKRLSLPFLILLFIFGCKEEDSSPSQCGRVELAINGVSNKASKPMAIISEMKSQLNIRLFTVVNTEDTLHFSMAVHNWTLAHSTPDKAMVNTFTSEFTYDSCQTTTESFENCASFIGYAIYKNKDSFYYTLDQESDKLNQIRILSIDESKKKLSGDFNFRVVKIDDSGLGDTVTVAGSFTDVCYLINKID</sequence>
<comment type="caution">
    <text evidence="1">The sequence shown here is derived from an EMBL/GenBank/DDBJ whole genome shotgun (WGS) entry which is preliminary data.</text>
</comment>
<reference evidence="1 2" key="1">
    <citation type="submission" date="2019-06" db="EMBL/GenBank/DDBJ databases">
        <title>A novel bacterium of genus Pontibacter, isolated from marine sediment.</title>
        <authorList>
            <person name="Huang H."/>
            <person name="Mo K."/>
            <person name="Hu Y."/>
        </authorList>
    </citation>
    <scope>NUCLEOTIDE SEQUENCE [LARGE SCALE GENOMIC DNA]</scope>
    <source>
        <strain evidence="1 2">HB172049</strain>
    </source>
</reference>
<dbReference type="PROSITE" id="PS51257">
    <property type="entry name" value="PROKAR_LIPOPROTEIN"/>
    <property type="match status" value="1"/>
</dbReference>
<dbReference type="AlphaFoldDB" id="A0A501W435"/>
<evidence type="ECO:0000313" key="1">
    <source>
        <dbReference type="EMBL" id="TPE44349.1"/>
    </source>
</evidence>
<dbReference type="EMBL" id="VFRQ01000004">
    <property type="protein sequence ID" value="TPE44349.1"/>
    <property type="molecule type" value="Genomic_DNA"/>
</dbReference>
<proteinExistence type="predicted"/>
<protein>
    <recommendedName>
        <fullName evidence="3">Lipoprotein</fullName>
    </recommendedName>
</protein>
<evidence type="ECO:0008006" key="3">
    <source>
        <dbReference type="Google" id="ProtNLM"/>
    </source>
</evidence>
<gene>
    <name evidence="1" type="ORF">FJM65_09365</name>
</gene>